<evidence type="ECO:0000256" key="1">
    <source>
        <dbReference type="SAM" id="MobiDB-lite"/>
    </source>
</evidence>
<comment type="caution">
    <text evidence="3">The sequence shown here is derived from an EMBL/GenBank/DDBJ whole genome shotgun (WGS) entry which is preliminary data.</text>
</comment>
<sequence>MIRNRNTSWLSVLCLVAIVALLTTPVTAQQVAANNSTTSQHHWIGGPSTGQRSPPDNVSTTNGTNSTNGSNGGNDNGGGILDGIGPSINPADMAKGQLKAIAGIFLGLGKGIANTVRHSVASIPAPGQPDKPSTWVNPQNGVWPGVYRAAQWTSGLGAVVLMAGFGMSFYRSDPYEKRHAWKRVGIAFIMLATTWIIPPLILHLANETVMSIAPGGAEFIQTNSKLAKLGVGIGFGVILGIVQTGTVAVGILVLGLERALIYLSVFLWPLAWACRSYTGFLKSIGDTFVYLFGVVIVTKLFQALVLKLLAELPWTSSPLGVLETSALVVGGLGFALLILPRQMLAHANDAASVALGTSASNQRKAGEYVDKAGERVGHEVHEKVQDYRSDDSSWEQSENSTFRTGTSAKVDTVNYRSVDNALNADGGIDAQEAREEQERANYELSQGREILQRYD</sequence>
<accession>A0AAV3URN3</accession>
<reference evidence="3 4" key="1">
    <citation type="journal article" date="2019" name="Int. J. Syst. Evol. Microbiol.">
        <title>The Global Catalogue of Microorganisms (GCM) 10K type strain sequencing project: providing services to taxonomists for standard genome sequencing and annotation.</title>
        <authorList>
            <consortium name="The Broad Institute Genomics Platform"/>
            <consortium name="The Broad Institute Genome Sequencing Center for Infectious Disease"/>
            <person name="Wu L."/>
            <person name="Ma J."/>
        </authorList>
    </citation>
    <scope>NUCLEOTIDE SEQUENCE [LARGE SCALE GENOMIC DNA]</scope>
    <source>
        <strain evidence="3 4">JCM 17504</strain>
    </source>
</reference>
<dbReference type="InterPro" id="IPR045782">
    <property type="entry name" value="TrbL_3"/>
</dbReference>
<feature type="compositionally biased region" description="Polar residues" evidence="1">
    <location>
        <begin position="394"/>
        <end position="403"/>
    </location>
</feature>
<keyword evidence="2" id="KW-0812">Transmembrane</keyword>
<feature type="region of interest" description="Disordered" evidence="1">
    <location>
        <begin position="424"/>
        <end position="455"/>
    </location>
</feature>
<feature type="transmembrane region" description="Helical" evidence="2">
    <location>
        <begin position="184"/>
        <end position="205"/>
    </location>
</feature>
<keyword evidence="2" id="KW-0472">Membrane</keyword>
<evidence type="ECO:0000313" key="3">
    <source>
        <dbReference type="EMBL" id="GAA5065294.1"/>
    </source>
</evidence>
<feature type="transmembrane region" description="Helical" evidence="2">
    <location>
        <begin position="260"/>
        <end position="281"/>
    </location>
</feature>
<dbReference type="AlphaFoldDB" id="A0AAV3URN3"/>
<organism evidence="3 4">
    <name type="scientific">Haladaptatus pallidirubidus</name>
    <dbReference type="NCBI Taxonomy" id="1008152"/>
    <lineage>
        <taxon>Archaea</taxon>
        <taxon>Methanobacteriati</taxon>
        <taxon>Methanobacteriota</taxon>
        <taxon>Stenosarchaea group</taxon>
        <taxon>Halobacteria</taxon>
        <taxon>Halobacteriales</taxon>
        <taxon>Haladaptataceae</taxon>
        <taxon>Haladaptatus</taxon>
    </lineage>
</organism>
<feature type="transmembrane region" description="Helical" evidence="2">
    <location>
        <begin position="229"/>
        <end position="253"/>
    </location>
</feature>
<feature type="transmembrane region" description="Helical" evidence="2">
    <location>
        <begin position="152"/>
        <end position="172"/>
    </location>
</feature>
<gene>
    <name evidence="3" type="ORF">GCM10025751_56050</name>
</gene>
<dbReference type="Pfam" id="PF19590">
    <property type="entry name" value="TrbL_3"/>
    <property type="match status" value="1"/>
</dbReference>
<dbReference type="EMBL" id="BAABKX010000030">
    <property type="protein sequence ID" value="GAA5065294.1"/>
    <property type="molecule type" value="Genomic_DNA"/>
</dbReference>
<keyword evidence="4" id="KW-1185">Reference proteome</keyword>
<feature type="compositionally biased region" description="Basic and acidic residues" evidence="1">
    <location>
        <begin position="431"/>
        <end position="441"/>
    </location>
</feature>
<feature type="transmembrane region" description="Helical" evidence="2">
    <location>
        <begin position="287"/>
        <end position="309"/>
    </location>
</feature>
<evidence type="ECO:0000313" key="4">
    <source>
        <dbReference type="Proteomes" id="UP001501729"/>
    </source>
</evidence>
<feature type="compositionally biased region" description="Low complexity" evidence="1">
    <location>
        <begin position="57"/>
        <end position="69"/>
    </location>
</feature>
<evidence type="ECO:0000256" key="2">
    <source>
        <dbReference type="SAM" id="Phobius"/>
    </source>
</evidence>
<protein>
    <submittedName>
        <fullName evidence="3">Uncharacterized protein</fullName>
    </submittedName>
</protein>
<dbReference type="GeneID" id="68617216"/>
<keyword evidence="2" id="KW-1133">Transmembrane helix</keyword>
<feature type="compositionally biased region" description="Gly residues" evidence="1">
    <location>
        <begin position="70"/>
        <end position="82"/>
    </location>
</feature>
<feature type="region of interest" description="Disordered" evidence="1">
    <location>
        <begin position="33"/>
        <end position="83"/>
    </location>
</feature>
<dbReference type="RefSeq" id="WP_227779069.1">
    <property type="nucleotide sequence ID" value="NZ_BAABKX010000030.1"/>
</dbReference>
<feature type="region of interest" description="Disordered" evidence="1">
    <location>
        <begin position="384"/>
        <end position="403"/>
    </location>
</feature>
<dbReference type="Proteomes" id="UP001501729">
    <property type="component" value="Unassembled WGS sequence"/>
</dbReference>
<feature type="transmembrane region" description="Helical" evidence="2">
    <location>
        <begin position="321"/>
        <end position="339"/>
    </location>
</feature>
<proteinExistence type="predicted"/>
<name>A0AAV3URN3_9EURY</name>